<dbReference type="InterPro" id="IPR016032">
    <property type="entry name" value="Sig_transdc_resp-reg_C-effctor"/>
</dbReference>
<dbReference type="EMBL" id="CYXP01000005">
    <property type="protein sequence ID" value="CUN18462.1"/>
    <property type="molecule type" value="Genomic_DNA"/>
</dbReference>
<sequence>MHRNKQIAIILSDTLRSIGLQSLLTDYFPPVEVCYFPNFEMLSSTGSDTYDYYFTDSDTLVLNADFFLPRRNKTALLIDSTEEHGALSSTNRITLRSSQETIIEQLQQLFTSDSSSNTTTENNKDLSSREVDVLQLIVKGITNKEIADKLNISLNTVLTHRKNITAKLGIKTVSGLTFYAIMNGIISGDDIEL</sequence>
<gene>
    <name evidence="5" type="primary">nreC_2</name>
    <name evidence="5" type="ORF">ERS852429_02347</name>
    <name evidence="7" type="ORF">FSA05_21885</name>
    <name evidence="6" type="ORF">GKD70_07140</name>
</gene>
<accession>A0A173UTS9</accession>
<dbReference type="GO" id="GO:0003677">
    <property type="term" value="F:DNA binding"/>
    <property type="evidence" value="ECO:0007669"/>
    <property type="project" value="UniProtKB-KW"/>
</dbReference>
<dbReference type="InterPro" id="IPR000792">
    <property type="entry name" value="Tscrpt_reg_LuxR_C"/>
</dbReference>
<proteinExistence type="predicted"/>
<organism evidence="5 8">
    <name type="scientific">Parabacteroides distasonis</name>
    <dbReference type="NCBI Taxonomy" id="823"/>
    <lineage>
        <taxon>Bacteria</taxon>
        <taxon>Pseudomonadati</taxon>
        <taxon>Bacteroidota</taxon>
        <taxon>Bacteroidia</taxon>
        <taxon>Bacteroidales</taxon>
        <taxon>Tannerellaceae</taxon>
        <taxon>Parabacteroides</taxon>
    </lineage>
</organism>
<dbReference type="RefSeq" id="WP_044544493.1">
    <property type="nucleotide sequence ID" value="NZ_BQOC01000002.1"/>
</dbReference>
<evidence type="ECO:0000256" key="1">
    <source>
        <dbReference type="ARBA" id="ARBA00023015"/>
    </source>
</evidence>
<dbReference type="CDD" id="cd06170">
    <property type="entry name" value="LuxR_C_like"/>
    <property type="match status" value="1"/>
</dbReference>
<keyword evidence="1" id="KW-0805">Transcription regulation</keyword>
<dbReference type="Proteomes" id="UP000315827">
    <property type="component" value="Unassembled WGS sequence"/>
</dbReference>
<dbReference type="Gene3D" id="1.10.10.10">
    <property type="entry name" value="Winged helix-like DNA-binding domain superfamily/Winged helix DNA-binding domain"/>
    <property type="match status" value="1"/>
</dbReference>
<reference evidence="7 9" key="3">
    <citation type="submission" date="2019-07" db="EMBL/GenBank/DDBJ databases">
        <title>Genome sequencing of Parabacteroides distasonis iSURF_7.</title>
        <authorList>
            <person name="Degefu H.N."/>
            <person name="Ruoff K.L."/>
            <person name="Price C.E."/>
            <person name="Valls R.A."/>
            <person name="O'Toole G.A."/>
        </authorList>
    </citation>
    <scope>NUCLEOTIDE SEQUENCE [LARGE SCALE GENOMIC DNA]</scope>
    <source>
        <strain evidence="7 9">CFPLTA003_1B</strain>
    </source>
</reference>
<name>A0A173UTS9_PARDI</name>
<dbReference type="PRINTS" id="PR00038">
    <property type="entry name" value="HTHLUXR"/>
</dbReference>
<dbReference type="Proteomes" id="UP000095591">
    <property type="component" value="Unassembled WGS sequence"/>
</dbReference>
<dbReference type="InterPro" id="IPR036388">
    <property type="entry name" value="WH-like_DNA-bd_sf"/>
</dbReference>
<reference evidence="6 10" key="2">
    <citation type="journal article" date="2019" name="Nat. Med.">
        <title>A library of human gut bacterial isolates paired with longitudinal multiomics data enables mechanistic microbiome research.</title>
        <authorList>
            <person name="Poyet M."/>
            <person name="Groussin M."/>
            <person name="Gibbons S.M."/>
            <person name="Avila-Pacheco J."/>
            <person name="Jiang X."/>
            <person name="Kearney S.M."/>
            <person name="Perrotta A.R."/>
            <person name="Berdy B."/>
            <person name="Zhao S."/>
            <person name="Lieberman T.D."/>
            <person name="Swanson P.K."/>
            <person name="Smith M."/>
            <person name="Roesemann S."/>
            <person name="Alexander J.E."/>
            <person name="Rich S.A."/>
            <person name="Livny J."/>
            <person name="Vlamakis H."/>
            <person name="Clish C."/>
            <person name="Bullock K."/>
            <person name="Deik A."/>
            <person name="Scott J."/>
            <person name="Pierce K.A."/>
            <person name="Xavier R.J."/>
            <person name="Alm E.J."/>
        </authorList>
    </citation>
    <scope>NUCLEOTIDE SEQUENCE [LARGE SCALE GENOMIC DNA]</scope>
    <source>
        <strain evidence="6 10">BIOML-A20</strain>
    </source>
</reference>
<dbReference type="OrthoDB" id="9797341at2"/>
<dbReference type="Pfam" id="PF00196">
    <property type="entry name" value="GerE"/>
    <property type="match status" value="1"/>
</dbReference>
<evidence type="ECO:0000256" key="3">
    <source>
        <dbReference type="ARBA" id="ARBA00023163"/>
    </source>
</evidence>
<keyword evidence="2" id="KW-0238">DNA-binding</keyword>
<evidence type="ECO:0000313" key="10">
    <source>
        <dbReference type="Proteomes" id="UP000441609"/>
    </source>
</evidence>
<keyword evidence="3" id="KW-0804">Transcription</keyword>
<dbReference type="EMBL" id="VOHW01000023">
    <property type="protein sequence ID" value="TWV57977.1"/>
    <property type="molecule type" value="Genomic_DNA"/>
</dbReference>
<dbReference type="PROSITE" id="PS00622">
    <property type="entry name" value="HTH_LUXR_1"/>
    <property type="match status" value="1"/>
</dbReference>
<evidence type="ECO:0000259" key="4">
    <source>
        <dbReference type="PROSITE" id="PS50043"/>
    </source>
</evidence>
<evidence type="ECO:0000313" key="6">
    <source>
        <dbReference type="EMBL" id="MSB73066.1"/>
    </source>
</evidence>
<dbReference type="AlphaFoldDB" id="A0A173UTS9"/>
<dbReference type="GO" id="GO:0006355">
    <property type="term" value="P:regulation of DNA-templated transcription"/>
    <property type="evidence" value="ECO:0007669"/>
    <property type="project" value="InterPro"/>
</dbReference>
<protein>
    <submittedName>
        <fullName evidence="5">Nitrogen regulation protein C</fullName>
    </submittedName>
    <submittedName>
        <fullName evidence="7">Response regulator transcription factor</fullName>
    </submittedName>
    <submittedName>
        <fullName evidence="6">Winged helix-turn-helix transcriptional regulator</fullName>
    </submittedName>
</protein>
<reference evidence="5 8" key="1">
    <citation type="submission" date="2015-09" db="EMBL/GenBank/DDBJ databases">
        <authorList>
            <consortium name="Pathogen Informatics"/>
        </authorList>
    </citation>
    <scope>NUCLEOTIDE SEQUENCE [LARGE SCALE GENOMIC DNA]</scope>
    <source>
        <strain evidence="5 8">2789STDY5608872</strain>
    </source>
</reference>
<evidence type="ECO:0000313" key="8">
    <source>
        <dbReference type="Proteomes" id="UP000095591"/>
    </source>
</evidence>
<evidence type="ECO:0000256" key="2">
    <source>
        <dbReference type="ARBA" id="ARBA00023125"/>
    </source>
</evidence>
<evidence type="ECO:0000313" key="7">
    <source>
        <dbReference type="EMBL" id="TWV57977.1"/>
    </source>
</evidence>
<dbReference type="PANTHER" id="PTHR44688:SF16">
    <property type="entry name" value="DNA-BINDING TRANSCRIPTIONAL ACTIVATOR DEVR_DOSR"/>
    <property type="match status" value="1"/>
</dbReference>
<dbReference type="SUPFAM" id="SSF46894">
    <property type="entry name" value="C-terminal effector domain of the bipartite response regulators"/>
    <property type="match status" value="1"/>
</dbReference>
<dbReference type="EMBL" id="WKMO01000005">
    <property type="protein sequence ID" value="MSB73066.1"/>
    <property type="molecule type" value="Genomic_DNA"/>
</dbReference>
<dbReference type="PROSITE" id="PS50043">
    <property type="entry name" value="HTH_LUXR_2"/>
    <property type="match status" value="1"/>
</dbReference>
<dbReference type="Proteomes" id="UP000441609">
    <property type="component" value="Unassembled WGS sequence"/>
</dbReference>
<dbReference type="SMART" id="SM00421">
    <property type="entry name" value="HTH_LUXR"/>
    <property type="match status" value="1"/>
</dbReference>
<evidence type="ECO:0000313" key="9">
    <source>
        <dbReference type="Proteomes" id="UP000315827"/>
    </source>
</evidence>
<feature type="domain" description="HTH luxR-type" evidence="4">
    <location>
        <begin position="119"/>
        <end position="184"/>
    </location>
</feature>
<evidence type="ECO:0000313" key="5">
    <source>
        <dbReference type="EMBL" id="CUN18462.1"/>
    </source>
</evidence>
<dbReference type="PANTHER" id="PTHR44688">
    <property type="entry name" value="DNA-BINDING TRANSCRIPTIONAL ACTIVATOR DEVR_DOSR"/>
    <property type="match status" value="1"/>
</dbReference>